<proteinExistence type="predicted"/>
<dbReference type="AlphaFoldDB" id="A0AA38WVN5"/>
<evidence type="ECO:0000313" key="3">
    <source>
        <dbReference type="Proteomes" id="UP001172457"/>
    </source>
</evidence>
<comment type="caution">
    <text evidence="2">The sequence shown here is derived from an EMBL/GenBank/DDBJ whole genome shotgun (WGS) entry which is preliminary data.</text>
</comment>
<gene>
    <name evidence="2" type="ORF">OSB04_003332</name>
</gene>
<dbReference type="GO" id="GO:0004252">
    <property type="term" value="F:serine-type endopeptidase activity"/>
    <property type="evidence" value="ECO:0007669"/>
    <property type="project" value="InterPro"/>
</dbReference>
<keyword evidence="1" id="KW-1133">Transmembrane helix</keyword>
<evidence type="ECO:0000256" key="1">
    <source>
        <dbReference type="SAM" id="Phobius"/>
    </source>
</evidence>
<keyword evidence="1" id="KW-0472">Membrane</keyword>
<dbReference type="Proteomes" id="UP001172457">
    <property type="component" value="Chromosome 1"/>
</dbReference>
<keyword evidence="1" id="KW-0812">Transmembrane</keyword>
<organism evidence="2 3">
    <name type="scientific">Centaurea solstitialis</name>
    <name type="common">yellow star-thistle</name>
    <dbReference type="NCBI Taxonomy" id="347529"/>
    <lineage>
        <taxon>Eukaryota</taxon>
        <taxon>Viridiplantae</taxon>
        <taxon>Streptophyta</taxon>
        <taxon>Embryophyta</taxon>
        <taxon>Tracheophyta</taxon>
        <taxon>Spermatophyta</taxon>
        <taxon>Magnoliopsida</taxon>
        <taxon>eudicotyledons</taxon>
        <taxon>Gunneridae</taxon>
        <taxon>Pentapetalae</taxon>
        <taxon>asterids</taxon>
        <taxon>campanulids</taxon>
        <taxon>Asterales</taxon>
        <taxon>Asteraceae</taxon>
        <taxon>Carduoideae</taxon>
        <taxon>Cardueae</taxon>
        <taxon>Centaureinae</taxon>
        <taxon>Centaurea</taxon>
    </lineage>
</organism>
<reference evidence="2" key="1">
    <citation type="submission" date="2023-03" db="EMBL/GenBank/DDBJ databases">
        <title>Chromosome-scale reference genome and RAD-based genetic map of yellow starthistle (Centaurea solstitialis) reveal putative structural variation and QTLs associated with invader traits.</title>
        <authorList>
            <person name="Reatini B."/>
            <person name="Cang F.A."/>
            <person name="Jiang Q."/>
            <person name="Mckibben M.T.W."/>
            <person name="Barker M.S."/>
            <person name="Rieseberg L.H."/>
            <person name="Dlugosch K.M."/>
        </authorList>
    </citation>
    <scope>NUCLEOTIDE SEQUENCE</scope>
    <source>
        <strain evidence="2">CAN-66</strain>
        <tissue evidence="2">Leaf</tissue>
    </source>
</reference>
<accession>A0AA38WVN5</accession>
<dbReference type="GO" id="GO:0006508">
    <property type="term" value="P:proteolysis"/>
    <property type="evidence" value="ECO:0007669"/>
    <property type="project" value="InterPro"/>
</dbReference>
<protein>
    <submittedName>
        <fullName evidence="2">Uncharacterized protein</fullName>
    </submittedName>
</protein>
<sequence>MAIANGVDVIVMAFGHQQRVTYHSNTVASISLSAICKGISMTCTTDNSGPTKSTTTMRPHRFSPWVLSQNLKRIFHQPLIIRQRFPKKLLMFNAKGINNALTALEALTNPAPITKTSASSSLLSFMGTAIVIIVYLMATWDQFRYATFNSAIMPTRCEHAMEVPESVTNLQKSQPGPMMFDYKILGLSKPNPLDER</sequence>
<feature type="transmembrane region" description="Helical" evidence="1">
    <location>
        <begin position="122"/>
        <end position="140"/>
    </location>
</feature>
<dbReference type="Gene3D" id="3.40.50.200">
    <property type="entry name" value="Peptidase S8/S53 domain"/>
    <property type="match status" value="1"/>
</dbReference>
<evidence type="ECO:0000313" key="2">
    <source>
        <dbReference type="EMBL" id="KAJ9567366.1"/>
    </source>
</evidence>
<keyword evidence="3" id="KW-1185">Reference proteome</keyword>
<dbReference type="InterPro" id="IPR036852">
    <property type="entry name" value="Peptidase_S8/S53_dom_sf"/>
</dbReference>
<dbReference type="EMBL" id="JARYMX010000001">
    <property type="protein sequence ID" value="KAJ9567366.1"/>
    <property type="molecule type" value="Genomic_DNA"/>
</dbReference>
<name>A0AA38WVN5_9ASTR</name>